<name>A0ABV2YXP0_9ACTN</name>
<dbReference type="Proteomes" id="UP001550853">
    <property type="component" value="Unassembled WGS sequence"/>
</dbReference>
<evidence type="ECO:0000313" key="2">
    <source>
        <dbReference type="EMBL" id="MEU3710517.1"/>
    </source>
</evidence>
<proteinExistence type="predicted"/>
<feature type="region of interest" description="Disordered" evidence="1">
    <location>
        <begin position="1"/>
        <end position="21"/>
    </location>
</feature>
<gene>
    <name evidence="2" type="ORF">AB0E61_10485</name>
</gene>
<comment type="caution">
    <text evidence="2">The sequence shown here is derived from an EMBL/GenBank/DDBJ whole genome shotgun (WGS) entry which is preliminary data.</text>
</comment>
<reference evidence="2 3" key="1">
    <citation type="submission" date="2024-06" db="EMBL/GenBank/DDBJ databases">
        <title>The Natural Products Discovery Center: Release of the First 8490 Sequenced Strains for Exploring Actinobacteria Biosynthetic Diversity.</title>
        <authorList>
            <person name="Kalkreuter E."/>
            <person name="Kautsar S.A."/>
            <person name="Yang D."/>
            <person name="Bader C.D."/>
            <person name="Teijaro C.N."/>
            <person name="Fluegel L."/>
            <person name="Davis C.M."/>
            <person name="Simpson J.R."/>
            <person name="Lauterbach L."/>
            <person name="Steele A.D."/>
            <person name="Gui C."/>
            <person name="Meng S."/>
            <person name="Li G."/>
            <person name="Viehrig K."/>
            <person name="Ye F."/>
            <person name="Su P."/>
            <person name="Kiefer A.F."/>
            <person name="Nichols A."/>
            <person name="Cepeda A.J."/>
            <person name="Yan W."/>
            <person name="Fan B."/>
            <person name="Jiang Y."/>
            <person name="Adhikari A."/>
            <person name="Zheng C.-J."/>
            <person name="Schuster L."/>
            <person name="Cowan T.M."/>
            <person name="Smanski M.J."/>
            <person name="Chevrette M.G."/>
            <person name="De Carvalho L.P.S."/>
            <person name="Shen B."/>
        </authorList>
    </citation>
    <scope>NUCLEOTIDE SEQUENCE [LARGE SCALE GENOMIC DNA]</scope>
    <source>
        <strain evidence="2 3">NPDC033039</strain>
    </source>
</reference>
<accession>A0ABV2YXP0</accession>
<evidence type="ECO:0000256" key="1">
    <source>
        <dbReference type="SAM" id="MobiDB-lite"/>
    </source>
</evidence>
<organism evidence="2 3">
    <name type="scientific">Streptomyces catenulae</name>
    <dbReference type="NCBI Taxonomy" id="66875"/>
    <lineage>
        <taxon>Bacteria</taxon>
        <taxon>Bacillati</taxon>
        <taxon>Actinomycetota</taxon>
        <taxon>Actinomycetes</taxon>
        <taxon>Kitasatosporales</taxon>
        <taxon>Streptomycetaceae</taxon>
        <taxon>Streptomyces</taxon>
    </lineage>
</organism>
<keyword evidence="3" id="KW-1185">Reference proteome</keyword>
<dbReference type="EMBL" id="JBEZVI010000006">
    <property type="protein sequence ID" value="MEU3710517.1"/>
    <property type="molecule type" value="Genomic_DNA"/>
</dbReference>
<dbReference type="RefSeq" id="WP_169750009.1">
    <property type="nucleotide sequence ID" value="NZ_JBEZVI010000006.1"/>
</dbReference>
<feature type="compositionally biased region" description="Polar residues" evidence="1">
    <location>
        <begin position="1"/>
        <end position="10"/>
    </location>
</feature>
<evidence type="ECO:0000313" key="3">
    <source>
        <dbReference type="Proteomes" id="UP001550853"/>
    </source>
</evidence>
<sequence>MHVDESNPTPSKADEWPVPTPEQLDLIRRILAPHVRRARAEQAEQQTAA</sequence>
<protein>
    <submittedName>
        <fullName evidence="2">Uncharacterized protein</fullName>
    </submittedName>
</protein>